<dbReference type="Proteomes" id="UP000005408">
    <property type="component" value="Unassembled WGS sequence"/>
</dbReference>
<keyword evidence="1" id="KW-0175">Coiled coil</keyword>
<feature type="compositionally biased region" description="Basic and acidic residues" evidence="2">
    <location>
        <begin position="278"/>
        <end position="321"/>
    </location>
</feature>
<organism evidence="3 4">
    <name type="scientific">Magallana gigas</name>
    <name type="common">Pacific oyster</name>
    <name type="synonym">Crassostrea gigas</name>
    <dbReference type="NCBI Taxonomy" id="29159"/>
    <lineage>
        <taxon>Eukaryota</taxon>
        <taxon>Metazoa</taxon>
        <taxon>Spiralia</taxon>
        <taxon>Lophotrochozoa</taxon>
        <taxon>Mollusca</taxon>
        <taxon>Bivalvia</taxon>
        <taxon>Autobranchia</taxon>
        <taxon>Pteriomorphia</taxon>
        <taxon>Ostreida</taxon>
        <taxon>Ostreoidea</taxon>
        <taxon>Ostreidae</taxon>
        <taxon>Magallana</taxon>
    </lineage>
</organism>
<name>A0A8W8LL41_MAGGI</name>
<evidence type="ECO:0000256" key="1">
    <source>
        <dbReference type="SAM" id="Coils"/>
    </source>
</evidence>
<evidence type="ECO:0000256" key="2">
    <source>
        <dbReference type="SAM" id="MobiDB-lite"/>
    </source>
</evidence>
<feature type="region of interest" description="Disordered" evidence="2">
    <location>
        <begin position="273"/>
        <end position="321"/>
    </location>
</feature>
<sequence>MVLTDLPFERNALIHSRYNAICRPGSAPPLKGDEDIQRTTSKDYAAFLKDQERKVGPDGFLDSNRYSHSFLLKKDATGRRRAASVAGQPSVVSLTSRIHQDKKDYDRRIKVIEDHMWQHKQEERELKRTEGDIIKNQRAVRHTLRDFENAINKKRMAEEKKLSQGLEKYTVLRRDHIHKKEERTKERTMKTVMQNQEYKRESRKAFLHSKNQLAKSDLSRQYKAKMSELDLKRTEVMRLSTDYEVKMKKKEEEQFRLKQELADLSIKLNMEAQKGRKQKFDTERERRKDQTNKIQEDLTAERTVENKLMRSDGDTKAAESTKRKLSADLAVNKSHLDIKKRDEQRHLTDTQFRLVDNSSIQKQLNEAAEYAEMDLKAKQIDKNVETHNLRRIHLMNSSLKARKEKGAQHEEVCQSRFKKRFTEKQRLEHEDSLKFFQKMVTKGDEMEHSLYNKMRNAEYARQKQEQTVRRMQQQLAELKRKNAVRVKNELAQTHKEEKELEQTLIREKAELDKVHSQREESYEKLQKHRQILKEDKHILIEHEREHNRLLKIGAKTDIATESY</sequence>
<reference evidence="3" key="1">
    <citation type="submission" date="2022-08" db="UniProtKB">
        <authorList>
            <consortium name="EnsemblMetazoa"/>
        </authorList>
    </citation>
    <scope>IDENTIFICATION</scope>
    <source>
        <strain evidence="3">05x7-T-G4-1.051#20</strain>
    </source>
</reference>
<dbReference type="EnsemblMetazoa" id="G2880.1">
    <property type="protein sequence ID" value="G2880.1:cds"/>
    <property type="gene ID" value="G2880"/>
</dbReference>
<keyword evidence="4" id="KW-1185">Reference proteome</keyword>
<proteinExistence type="predicted"/>
<protein>
    <submittedName>
        <fullName evidence="3">Uncharacterized protein</fullName>
    </submittedName>
</protein>
<feature type="coiled-coil region" evidence="1">
    <location>
        <begin position="454"/>
        <end position="517"/>
    </location>
</feature>
<accession>A0A8W8LL41</accession>
<evidence type="ECO:0000313" key="3">
    <source>
        <dbReference type="EnsemblMetazoa" id="G2880.1:cds"/>
    </source>
</evidence>
<evidence type="ECO:0000313" key="4">
    <source>
        <dbReference type="Proteomes" id="UP000005408"/>
    </source>
</evidence>
<dbReference type="AlphaFoldDB" id="A0A8W8LL41"/>